<organism evidence="2 3">
    <name type="scientific">Candidatus Nitrohelix vancouverensis</name>
    <dbReference type="NCBI Taxonomy" id="2705534"/>
    <lineage>
        <taxon>Bacteria</taxon>
        <taxon>Pseudomonadati</taxon>
        <taxon>Nitrospinota/Tectimicrobiota group</taxon>
        <taxon>Nitrospinota</taxon>
        <taxon>Nitrospinia</taxon>
        <taxon>Nitrospinales</taxon>
        <taxon>Nitrospinaceae</taxon>
        <taxon>Candidatus Nitrohelix</taxon>
    </lineage>
</organism>
<dbReference type="Proteomes" id="UP000594464">
    <property type="component" value="Chromosome"/>
</dbReference>
<feature type="region of interest" description="Disordered" evidence="1">
    <location>
        <begin position="1"/>
        <end position="22"/>
    </location>
</feature>
<proteinExistence type="predicted"/>
<name>A0A7T0C249_9BACT</name>
<reference evidence="3" key="1">
    <citation type="submission" date="2020-02" db="EMBL/GenBank/DDBJ databases">
        <title>Genomic and physiological characterization of two novel Nitrospinaceae genera.</title>
        <authorList>
            <person name="Mueller A.J."/>
            <person name="Jung M.-Y."/>
            <person name="Strachan C.R."/>
            <person name="Herbold C.W."/>
            <person name="Kirkegaard R.H."/>
            <person name="Daims H."/>
        </authorList>
    </citation>
    <scope>NUCLEOTIDE SEQUENCE [LARGE SCALE GENOMIC DNA]</scope>
</reference>
<evidence type="ECO:0000313" key="3">
    <source>
        <dbReference type="Proteomes" id="UP000594464"/>
    </source>
</evidence>
<accession>A0A7T0C249</accession>
<sequence length="185" mass="21112">MIDDDGEGSEPTENETPTGGMAETDLFMEMLDAVEDDIADFESRNMDLGANECVFLMFAYLKGYCKEVGVNFNEVFQSFERLDKNWSLEHRRPQAPDHLVLSLSQKERRLMIDQELAPDYLIDRIKIAPLEGNGDSNFKYSVGELEELEDYLAAEVDDSEDDQLGEELGVIRLKIFETLEEHSSK</sequence>
<feature type="compositionally biased region" description="Acidic residues" evidence="1">
    <location>
        <begin position="1"/>
        <end position="13"/>
    </location>
</feature>
<dbReference type="AlphaFoldDB" id="A0A7T0C249"/>
<dbReference type="EMBL" id="CP048620">
    <property type="protein sequence ID" value="QPJ65136.1"/>
    <property type="molecule type" value="Genomic_DNA"/>
</dbReference>
<dbReference type="KEGG" id="nva:G3M78_06930"/>
<gene>
    <name evidence="2" type="ORF">G3M78_06930</name>
</gene>
<evidence type="ECO:0000256" key="1">
    <source>
        <dbReference type="SAM" id="MobiDB-lite"/>
    </source>
</evidence>
<evidence type="ECO:0000313" key="2">
    <source>
        <dbReference type="EMBL" id="QPJ65136.1"/>
    </source>
</evidence>
<protein>
    <submittedName>
        <fullName evidence="2">Uncharacterized protein</fullName>
    </submittedName>
</protein>